<dbReference type="AlphaFoldDB" id="A0A542Y7K5"/>
<sequence>MSGFPFFVPAGLITEGRMMADIEFNDVLAGVLSGTARSVAGALSMQASARSDVAHTAATDFSGAYANAFVLVCQAESQDRGKLSGVLDRLPDEVDAARVKATEERARRQAYEAWQTREFQRSAARALDPFGSAYLVEAAADPMPSDRAIAAPTASAAFRVAGRSHAGRGGGLTSSADPVKLRSFVERSRGLNTDLEELLTRMQTAWAGFTSSCGWVDLGTVSFLTGFAGLLRENQFDVLWVGHIAEAFEKAGGTESNLVLDLAILNQNDRIGTNRYHPLLDGLFGNPFAPGGELKTTPTAKDVGLWWKGLTDAQRAELIASVPLVIGNLNGIPISTRIEANALTARYFAGKGGLTKMERTYWESVANGTRTLVSSDPANDRIIEMIGTLTPVTKETITHIPGTGASLKHFYSREIQAFSEGLVKDNLGETVSFVYKDGPWVTWAGERSNHNNPAMQAMGDRVAAFQHEVIGRDPIGRRVPPNATTHSAGLTVTSGAERAGARFATVHSLSGSYLMPEWTPIEGTKYHHHQFHKEVINNLDGVTLWSNGTPHSRPYVFEQHIYDGGEQGGLDAHNRIAQGPATNAEVVERIGKLIRESR</sequence>
<reference evidence="1 2" key="1">
    <citation type="submission" date="2019-06" db="EMBL/GenBank/DDBJ databases">
        <title>Sequencing the genomes of 1000 actinobacteria strains.</title>
        <authorList>
            <person name="Klenk H.-P."/>
        </authorList>
    </citation>
    <scope>NUCLEOTIDE SEQUENCE [LARGE SCALE GENOMIC DNA]</scope>
    <source>
        <strain evidence="1 2">DSM 8803</strain>
    </source>
</reference>
<dbReference type="Proteomes" id="UP000319094">
    <property type="component" value="Unassembled WGS sequence"/>
</dbReference>
<comment type="caution">
    <text evidence="1">The sequence shown here is derived from an EMBL/GenBank/DDBJ whole genome shotgun (WGS) entry which is preliminary data.</text>
</comment>
<gene>
    <name evidence="1" type="ORF">FB468_2134</name>
</gene>
<name>A0A542Y7K5_9MICO</name>
<evidence type="ECO:0000313" key="2">
    <source>
        <dbReference type="Proteomes" id="UP000319094"/>
    </source>
</evidence>
<keyword evidence="2" id="KW-1185">Reference proteome</keyword>
<dbReference type="EMBL" id="VFON01000001">
    <property type="protein sequence ID" value="TQL44090.1"/>
    <property type="molecule type" value="Genomic_DNA"/>
</dbReference>
<evidence type="ECO:0000313" key="1">
    <source>
        <dbReference type="EMBL" id="TQL44090.1"/>
    </source>
</evidence>
<protein>
    <recommendedName>
        <fullName evidence="3">Alpha/beta hydrolase family protein</fullName>
    </recommendedName>
</protein>
<evidence type="ECO:0008006" key="3">
    <source>
        <dbReference type="Google" id="ProtNLM"/>
    </source>
</evidence>
<proteinExistence type="predicted"/>
<accession>A0A542Y7K5</accession>
<organism evidence="1 2">
    <name type="scientific">Leucobacter komagatae</name>
    <dbReference type="NCBI Taxonomy" id="55969"/>
    <lineage>
        <taxon>Bacteria</taxon>
        <taxon>Bacillati</taxon>
        <taxon>Actinomycetota</taxon>
        <taxon>Actinomycetes</taxon>
        <taxon>Micrococcales</taxon>
        <taxon>Microbacteriaceae</taxon>
        <taxon>Leucobacter</taxon>
    </lineage>
</organism>